<accession>A0A2N5M3G7</accession>
<protein>
    <submittedName>
        <fullName evidence="3">RsbT co-antagonist protein RsbRB</fullName>
    </submittedName>
</protein>
<dbReference type="CDD" id="cd07041">
    <property type="entry name" value="STAS_RsbR_RsbS_like"/>
    <property type="match status" value="1"/>
</dbReference>
<dbReference type="InterPro" id="IPR002645">
    <property type="entry name" value="STAS_dom"/>
</dbReference>
<proteinExistence type="predicted"/>
<evidence type="ECO:0000313" key="4">
    <source>
        <dbReference type="Proteomes" id="UP000234748"/>
    </source>
</evidence>
<dbReference type="AlphaFoldDB" id="A0A2N5M3G7"/>
<evidence type="ECO:0000256" key="1">
    <source>
        <dbReference type="ARBA" id="ARBA00022553"/>
    </source>
</evidence>
<dbReference type="SUPFAM" id="SSF52091">
    <property type="entry name" value="SpoIIaa-like"/>
    <property type="match status" value="1"/>
</dbReference>
<dbReference type="PANTHER" id="PTHR33745:SF3">
    <property type="entry name" value="RSBT CO-ANTAGONIST PROTEIN RSBRC"/>
    <property type="match status" value="1"/>
</dbReference>
<dbReference type="PROSITE" id="PS50801">
    <property type="entry name" value="STAS"/>
    <property type="match status" value="1"/>
</dbReference>
<dbReference type="RefSeq" id="WP_101644056.1">
    <property type="nucleotide sequence ID" value="NZ_PGUY01000050.1"/>
</dbReference>
<dbReference type="InterPro" id="IPR051932">
    <property type="entry name" value="Bact_StressResp_Reg"/>
</dbReference>
<dbReference type="Pfam" id="PF01740">
    <property type="entry name" value="STAS"/>
    <property type="match status" value="1"/>
</dbReference>
<dbReference type="Proteomes" id="UP000234748">
    <property type="component" value="Unassembled WGS sequence"/>
</dbReference>
<gene>
    <name evidence="3" type="ORF">CUU66_16310</name>
</gene>
<comment type="caution">
    <text evidence="3">The sequence shown here is derived from an EMBL/GenBank/DDBJ whole genome shotgun (WGS) entry which is preliminary data.</text>
</comment>
<sequence length="283" mass="32606">MHKNNELYQFLIDKSWQLTENWYENLDKRDPSGVYASNDPEVIHTVKHQNNEFHVRFFKVFEQDEAEFFKGLEEWIVKTAQDEEHSGTPLQYIHREFFRTQDQYIELINEFAALHKNEFSDREVASWYQIVMKTFGKIIVWFTEEHTTYSRKKLQAQQELIMELSSPVIGLNADVALLPLVGDVDTSRAKFMLENTLEQCSRLGVKHLFLDLSGVVMIDTMVAQQLFQLIEALSLIGVKTTLSGLRPEIAQTAVQLGLSFDNISIKSTLSKAISSANILVQKA</sequence>
<keyword evidence="4" id="KW-1185">Reference proteome</keyword>
<dbReference type="EMBL" id="PGUY01000050">
    <property type="protein sequence ID" value="PLT28908.1"/>
    <property type="molecule type" value="Genomic_DNA"/>
</dbReference>
<name>A0A2N5M3G7_9BACI</name>
<dbReference type="PANTHER" id="PTHR33745">
    <property type="entry name" value="RSBT ANTAGONIST PROTEIN RSBS-RELATED"/>
    <property type="match status" value="1"/>
</dbReference>
<evidence type="ECO:0000259" key="2">
    <source>
        <dbReference type="PROSITE" id="PS50801"/>
    </source>
</evidence>
<organism evidence="3 4">
    <name type="scientific">Peribacillus deserti</name>
    <dbReference type="NCBI Taxonomy" id="673318"/>
    <lineage>
        <taxon>Bacteria</taxon>
        <taxon>Bacillati</taxon>
        <taxon>Bacillota</taxon>
        <taxon>Bacilli</taxon>
        <taxon>Bacillales</taxon>
        <taxon>Bacillaceae</taxon>
        <taxon>Peribacillus</taxon>
    </lineage>
</organism>
<dbReference type="OrthoDB" id="9800154at2"/>
<evidence type="ECO:0000313" key="3">
    <source>
        <dbReference type="EMBL" id="PLT28908.1"/>
    </source>
</evidence>
<keyword evidence="1" id="KW-0597">Phosphoprotein</keyword>
<dbReference type="Gene3D" id="3.30.750.24">
    <property type="entry name" value="STAS domain"/>
    <property type="match status" value="1"/>
</dbReference>
<feature type="domain" description="STAS" evidence="2">
    <location>
        <begin position="165"/>
        <end position="276"/>
    </location>
</feature>
<reference evidence="3 4" key="1">
    <citation type="submission" date="2017-11" db="EMBL/GenBank/DDBJ databases">
        <title>Comparitive Functional Genomics of Dry Heat Resistant strains isolated from the Viking Spacecraft.</title>
        <authorList>
            <person name="Seuylemezian A."/>
            <person name="Cooper K."/>
            <person name="Vaishampayan P."/>
        </authorList>
    </citation>
    <scope>NUCLEOTIDE SEQUENCE [LARGE SCALE GENOMIC DNA]</scope>
    <source>
        <strain evidence="3 4">V1-29</strain>
    </source>
</reference>
<dbReference type="InterPro" id="IPR036513">
    <property type="entry name" value="STAS_dom_sf"/>
</dbReference>